<gene>
    <name evidence="2" type="ORF">A3B74_03285</name>
</gene>
<dbReference type="STRING" id="1798540.A3B74_03285"/>
<dbReference type="Pfam" id="PF01978">
    <property type="entry name" value="TrmB"/>
    <property type="match status" value="1"/>
</dbReference>
<reference evidence="2 3" key="1">
    <citation type="journal article" date="2016" name="Nat. Commun.">
        <title>Thousands of microbial genomes shed light on interconnected biogeochemical processes in an aquifer system.</title>
        <authorList>
            <person name="Anantharaman K."/>
            <person name="Brown C.T."/>
            <person name="Hug L.A."/>
            <person name="Sharon I."/>
            <person name="Castelle C.J."/>
            <person name="Probst A.J."/>
            <person name="Thomas B.C."/>
            <person name="Singh A."/>
            <person name="Wilkins M.J."/>
            <person name="Karaoz U."/>
            <person name="Brodie E.L."/>
            <person name="Williams K.H."/>
            <person name="Hubbard S.S."/>
            <person name="Banfield J.F."/>
        </authorList>
    </citation>
    <scope>NUCLEOTIDE SEQUENCE [LARGE SCALE GENOMIC DNA]</scope>
</reference>
<dbReference type="Proteomes" id="UP000177165">
    <property type="component" value="Unassembled WGS sequence"/>
</dbReference>
<evidence type="ECO:0000313" key="2">
    <source>
        <dbReference type="EMBL" id="OGY78787.1"/>
    </source>
</evidence>
<dbReference type="InterPro" id="IPR002831">
    <property type="entry name" value="Tscrpt_reg_TrmB_N"/>
</dbReference>
<dbReference type="EMBL" id="MHKB01000012">
    <property type="protein sequence ID" value="OGY78787.1"/>
    <property type="molecule type" value="Genomic_DNA"/>
</dbReference>
<evidence type="ECO:0000259" key="1">
    <source>
        <dbReference type="Pfam" id="PF01978"/>
    </source>
</evidence>
<dbReference type="InterPro" id="IPR036390">
    <property type="entry name" value="WH_DNA-bd_sf"/>
</dbReference>
<dbReference type="AlphaFoldDB" id="A0A1G2AS22"/>
<dbReference type="CDD" id="cd00090">
    <property type="entry name" value="HTH_ARSR"/>
    <property type="match status" value="1"/>
</dbReference>
<evidence type="ECO:0000313" key="3">
    <source>
        <dbReference type="Proteomes" id="UP000177165"/>
    </source>
</evidence>
<dbReference type="PANTHER" id="PTHR34293:SF1">
    <property type="entry name" value="HTH-TYPE TRANSCRIPTIONAL REGULATOR TRMBL2"/>
    <property type="match status" value="1"/>
</dbReference>
<accession>A0A1G2AS22</accession>
<dbReference type="InterPro" id="IPR011991">
    <property type="entry name" value="ArsR-like_HTH"/>
</dbReference>
<protein>
    <recommendedName>
        <fullName evidence="1">Transcription regulator TrmB N-terminal domain-containing protein</fullName>
    </recommendedName>
</protein>
<comment type="caution">
    <text evidence="2">The sequence shown here is derived from an EMBL/GenBank/DDBJ whole genome shotgun (WGS) entry which is preliminary data.</text>
</comment>
<feature type="domain" description="Transcription regulator TrmB N-terminal" evidence="1">
    <location>
        <begin position="7"/>
        <end position="75"/>
    </location>
</feature>
<dbReference type="PANTHER" id="PTHR34293">
    <property type="entry name" value="HTH-TYPE TRANSCRIPTIONAL REGULATOR TRMBL2"/>
    <property type="match status" value="1"/>
</dbReference>
<organism evidence="2 3">
    <name type="scientific">Candidatus Kerfeldbacteria bacterium RIFCSPHIGHO2_02_FULL_42_14</name>
    <dbReference type="NCBI Taxonomy" id="1798540"/>
    <lineage>
        <taxon>Bacteria</taxon>
        <taxon>Candidatus Kerfeldiibacteriota</taxon>
    </lineage>
</organism>
<proteinExistence type="predicted"/>
<dbReference type="SUPFAM" id="SSF46785">
    <property type="entry name" value="Winged helix' DNA-binding domain"/>
    <property type="match status" value="1"/>
</dbReference>
<dbReference type="InterPro" id="IPR051797">
    <property type="entry name" value="TrmB-like"/>
</dbReference>
<dbReference type="Gene3D" id="1.10.10.10">
    <property type="entry name" value="Winged helix-like DNA-binding domain superfamily/Winged helix DNA-binding domain"/>
    <property type="match status" value="1"/>
</dbReference>
<name>A0A1G2AS22_9BACT</name>
<sequence length="243" mass="28416">MELQKALKELNLHRSEIKVYLYLLEQGLATPPRIAKSTNIARTHCYNILANLKDKDLIEEQAQGKRRAYIARDPEALFRSIERKREILQQILPDLRALHTLQKNKPKIKFYEGRKQIKEIYWQSLIAKKIDALGSTKHLSQLMPDFFLTYQQEIKKRNIVFRDILSGPSTEKILPQTQQILSATLYAAKLMPQRFKDFPTDILVWENNIALITLQEPIFGTVLTNSLLAQTFKIIFEVLWEKL</sequence>
<dbReference type="InterPro" id="IPR036388">
    <property type="entry name" value="WH-like_DNA-bd_sf"/>
</dbReference>